<dbReference type="Proteomes" id="UP000077315">
    <property type="component" value="Unassembled WGS sequence"/>
</dbReference>
<reference evidence="2" key="1">
    <citation type="submission" date="2015-06" db="EMBL/GenBank/DDBJ databases">
        <title>Expansion of signal transduction pathways in fungi by whole-genome duplication.</title>
        <authorList>
            <consortium name="DOE Joint Genome Institute"/>
            <person name="Corrochano L.M."/>
            <person name="Kuo A."/>
            <person name="Marcet-Houben M."/>
            <person name="Polaino S."/>
            <person name="Salamov A."/>
            <person name="Villalobos J.M."/>
            <person name="Alvarez M.I."/>
            <person name="Avalos J."/>
            <person name="Benito E.P."/>
            <person name="Benoit I."/>
            <person name="Burger G."/>
            <person name="Camino L.P."/>
            <person name="Canovas D."/>
            <person name="Cerda-Olmedo E."/>
            <person name="Cheng J.-F."/>
            <person name="Dominguez A."/>
            <person name="Elias M."/>
            <person name="Eslava A.P."/>
            <person name="Glaser F."/>
            <person name="Grimwood J."/>
            <person name="Gutierrez G."/>
            <person name="Heitman J."/>
            <person name="Henrissat B."/>
            <person name="Iturriaga E.A."/>
            <person name="Lang B.F."/>
            <person name="Lavin J.L."/>
            <person name="Lee S."/>
            <person name="Li W."/>
            <person name="Lindquist E."/>
            <person name="Lopez-Garcia S."/>
            <person name="Luque E.M."/>
            <person name="Marcos A.T."/>
            <person name="Martin J."/>
            <person name="McCluskey K."/>
            <person name="Medina H.R."/>
            <person name="Miralles-Duran A."/>
            <person name="Miyazaki A."/>
            <person name="Munoz-Torres E."/>
            <person name="Oguiza J.A."/>
            <person name="Ohm R."/>
            <person name="Olmedo M."/>
            <person name="Orejas M."/>
            <person name="Ortiz-Castellanos L."/>
            <person name="Pisabarro A.G."/>
            <person name="Rodriguez-Romero J."/>
            <person name="Ruiz-Herrera J."/>
            <person name="Ruiz-Vazquez R."/>
            <person name="Sanz C."/>
            <person name="Schackwitz W."/>
            <person name="Schmutz J."/>
            <person name="Shahriari M."/>
            <person name="Shelest E."/>
            <person name="Silva-Franco F."/>
            <person name="Soanes D."/>
            <person name="Syed K."/>
            <person name="Tagua V.G."/>
            <person name="Talbot N.J."/>
            <person name="Thon M."/>
            <person name="De vries R.P."/>
            <person name="Wiebenga A."/>
            <person name="Yadav J.S."/>
            <person name="Braun E.L."/>
            <person name="Baker S."/>
            <person name="Garre V."/>
            <person name="Horwitz B."/>
            <person name="Torres-Martinez S."/>
            <person name="Idnurm A."/>
            <person name="Herrera-Estrella A."/>
            <person name="Gabaldon T."/>
            <person name="Grigoriev I.V."/>
        </authorList>
    </citation>
    <scope>NUCLEOTIDE SEQUENCE [LARGE SCALE GENOMIC DNA]</scope>
    <source>
        <strain evidence="2">NRRL 1555(-)</strain>
    </source>
</reference>
<sequence>MLIGQMENEEPQLGLMDQDENSQLVKKVGKTYEQRRFIFQEDCSTYHIEPDTKVAKRRLCDQAFLINCSSQGLGKNPIEHKYLEGLYFHPIEHYGDYDALEINQNLGIVKEIYMRAQSVDLQGMVELSQSPF</sequence>
<dbReference type="AlphaFoldDB" id="A0A162YLE8"/>
<evidence type="ECO:0000313" key="2">
    <source>
        <dbReference type="Proteomes" id="UP000077315"/>
    </source>
</evidence>
<name>A0A162YLE8_PHYB8</name>
<dbReference type="RefSeq" id="XP_018299545.1">
    <property type="nucleotide sequence ID" value="XM_018442681.1"/>
</dbReference>
<dbReference type="EMBL" id="KV440971">
    <property type="protein sequence ID" value="OAD81505.1"/>
    <property type="molecule type" value="Genomic_DNA"/>
</dbReference>
<organism evidence="1 2">
    <name type="scientific">Phycomyces blakesleeanus (strain ATCC 8743b / DSM 1359 / FGSC 10004 / NBRC 33097 / NRRL 1555)</name>
    <dbReference type="NCBI Taxonomy" id="763407"/>
    <lineage>
        <taxon>Eukaryota</taxon>
        <taxon>Fungi</taxon>
        <taxon>Fungi incertae sedis</taxon>
        <taxon>Mucoromycota</taxon>
        <taxon>Mucoromycotina</taxon>
        <taxon>Mucoromycetes</taxon>
        <taxon>Mucorales</taxon>
        <taxon>Phycomycetaceae</taxon>
        <taxon>Phycomyces</taxon>
    </lineage>
</organism>
<protein>
    <submittedName>
        <fullName evidence="1">Uncharacterized protein</fullName>
    </submittedName>
</protein>
<dbReference type="VEuPathDB" id="FungiDB:PHYBLDRAFT_72589"/>
<dbReference type="GeneID" id="29003587"/>
<proteinExistence type="predicted"/>
<keyword evidence="2" id="KW-1185">Reference proteome</keyword>
<accession>A0A162YLE8</accession>
<evidence type="ECO:0000313" key="1">
    <source>
        <dbReference type="EMBL" id="OAD81505.1"/>
    </source>
</evidence>
<dbReference type="InParanoid" id="A0A162YLE8"/>
<gene>
    <name evidence="1" type="ORF">PHYBLDRAFT_72589</name>
</gene>